<feature type="compositionally biased region" description="Low complexity" evidence="1">
    <location>
        <begin position="843"/>
        <end position="852"/>
    </location>
</feature>
<feature type="region of interest" description="Disordered" evidence="1">
    <location>
        <begin position="301"/>
        <end position="331"/>
    </location>
</feature>
<feature type="region of interest" description="Disordered" evidence="1">
    <location>
        <begin position="877"/>
        <end position="914"/>
    </location>
</feature>
<proteinExistence type="predicted"/>
<protein>
    <recommendedName>
        <fullName evidence="2">Phosphatidate phosphatase APP1 catalytic domain-containing protein</fullName>
    </recommendedName>
</protein>
<dbReference type="SUPFAM" id="SSF56784">
    <property type="entry name" value="HAD-like"/>
    <property type="match status" value="1"/>
</dbReference>
<dbReference type="InterPro" id="IPR017210">
    <property type="entry name" value="APP1"/>
</dbReference>
<dbReference type="InterPro" id="IPR019236">
    <property type="entry name" value="APP1_cat"/>
</dbReference>
<feature type="compositionally biased region" description="Polar residues" evidence="1">
    <location>
        <begin position="880"/>
        <end position="894"/>
    </location>
</feature>
<comment type="caution">
    <text evidence="3">The sequence shown here is derived from an EMBL/GenBank/DDBJ whole genome shotgun (WGS) entry which is preliminary data.</text>
</comment>
<dbReference type="Pfam" id="PF09949">
    <property type="entry name" value="APP1_cat"/>
    <property type="match status" value="1"/>
</dbReference>
<dbReference type="InterPro" id="IPR036412">
    <property type="entry name" value="HAD-like_sf"/>
</dbReference>
<feature type="region of interest" description="Disordered" evidence="1">
    <location>
        <begin position="345"/>
        <end position="414"/>
    </location>
</feature>
<dbReference type="InterPro" id="IPR052935">
    <property type="entry name" value="Mg2+_PAP"/>
</dbReference>
<dbReference type="PIRSF" id="PIRSF037464">
    <property type="entry name" value="UCP037464_APP1"/>
    <property type="match status" value="1"/>
</dbReference>
<evidence type="ECO:0000313" key="3">
    <source>
        <dbReference type="EMBL" id="KAK5528573.1"/>
    </source>
</evidence>
<feature type="compositionally biased region" description="Polar residues" evidence="1">
    <location>
        <begin position="305"/>
        <end position="316"/>
    </location>
</feature>
<evidence type="ECO:0000313" key="4">
    <source>
        <dbReference type="Proteomes" id="UP001345827"/>
    </source>
</evidence>
<feature type="region of interest" description="Disordered" evidence="1">
    <location>
        <begin position="656"/>
        <end position="855"/>
    </location>
</feature>
<feature type="compositionally biased region" description="Polar residues" evidence="1">
    <location>
        <begin position="661"/>
        <end position="676"/>
    </location>
</feature>
<dbReference type="Proteomes" id="UP001345827">
    <property type="component" value="Unassembled WGS sequence"/>
</dbReference>
<accession>A0AAV9PWU9</accession>
<feature type="region of interest" description="Disordered" evidence="1">
    <location>
        <begin position="133"/>
        <end position="156"/>
    </location>
</feature>
<organism evidence="3 4">
    <name type="scientific">Vermiconidia calcicola</name>
    <dbReference type="NCBI Taxonomy" id="1690605"/>
    <lineage>
        <taxon>Eukaryota</taxon>
        <taxon>Fungi</taxon>
        <taxon>Dikarya</taxon>
        <taxon>Ascomycota</taxon>
        <taxon>Pezizomycotina</taxon>
        <taxon>Dothideomycetes</taxon>
        <taxon>Dothideomycetidae</taxon>
        <taxon>Mycosphaerellales</taxon>
        <taxon>Extremaceae</taxon>
        <taxon>Vermiconidia</taxon>
    </lineage>
</organism>
<dbReference type="EMBL" id="JAXLQG010000025">
    <property type="protein sequence ID" value="KAK5528573.1"/>
    <property type="molecule type" value="Genomic_DNA"/>
</dbReference>
<gene>
    <name evidence="3" type="ORF">LTR25_010186</name>
</gene>
<sequence>MCNAGFRWLSPIVLLYFFRKIWKDISIVLGLPISITVAPPFRGVTRSGNSFSLLRYLFPNTHRRARERYLGFRHDYIPRLKLKAQSRIYQAIVHSQRRKQERRAAGRGLVPFIRRRKSRILRALYGKHHAGARISQGTRSTDQMTSYVQSGGKVPGARRDRVRGYLRAANELRQVYQDSISQKLQGSETDGGMPGDFPNVEIARSGNEELLLFPSYARKHTKRKGNPSGAGRSPPGTNESIEAPHSSGDADYWKREWERYEDANAIVDVDVRGWIYSPQSGPLSRKNRLLLAVARRLSGVYAPSPTDSQTSYQNPIDQGRREDSPSRYEDELAAREAENIARHGELEADAAQRGSYSQANGDARLYGSDSPAGSRSVSPVRRSTFASSEGEDFDPGHNSLKKRQSWNEPADMSREQVATANQLLLTRLKPFMTTPVANTPITVFLFNDQKSASKSVTTDDSGHFNLRAALDFVPAQVRVLASDKLSATEDVIVTESTGISLISDIDDTIKHSAIASGAREIFKNTFVRELSDLTIKGVKEWYSKIASMGVKLHYVSNSPWQLYPLLRSYFALAGLPAGSIHLKQYSGMLQGIFEPAAERKRGTINRLMTDFPDRKFILVGDSGEADLEVYTDVVLEYPRRVLGVFIRDVTTPPKKGFFDQSVPNTLPDSMISSENGSRLGRPTQRSNIPETKPGPPTRPKPQHKAHSMPPREEDLIDLGNDADSPVSQDKHSHTDDLRQLSERPAAPAKPNKPSSLRNYSTQSIPPTDHDRLTASDTEIQEPSKRKPPPPPKPRRSGGVAGSEGANPAPLSRAPFSSSRQNQSQRQPRTSSTETAPKPHIRRTNTSTSTASSQYSYAEEGYIASARRQISTAYNALPAIRSTSPSRQADQTGISGDNRPNPPLPPRRGLSGYSAAAARWATGATGGDPAAGGDGGAVGGTYDKKLEIWKRRWARAEDIMNQRGIVLRSWRVGSDVMDECVRLVKREMERDE</sequence>
<feature type="compositionally biased region" description="Polar residues" evidence="1">
    <location>
        <begin position="754"/>
        <end position="765"/>
    </location>
</feature>
<dbReference type="GO" id="GO:0008195">
    <property type="term" value="F:phosphatidate phosphatase activity"/>
    <property type="evidence" value="ECO:0007669"/>
    <property type="project" value="InterPro"/>
</dbReference>
<dbReference type="PANTHER" id="PTHR28208:SF3">
    <property type="entry name" value="PHOSPHATIDATE PHOSPHATASE APP1"/>
    <property type="match status" value="1"/>
</dbReference>
<feature type="compositionally biased region" description="Polar residues" evidence="1">
    <location>
        <begin position="135"/>
        <end position="149"/>
    </location>
</feature>
<reference evidence="3 4" key="1">
    <citation type="submission" date="2023-06" db="EMBL/GenBank/DDBJ databases">
        <title>Black Yeasts Isolated from many extreme environments.</title>
        <authorList>
            <person name="Coleine C."/>
            <person name="Stajich J.E."/>
            <person name="Selbmann L."/>
        </authorList>
    </citation>
    <scope>NUCLEOTIDE SEQUENCE [LARGE SCALE GENOMIC DNA]</scope>
    <source>
        <strain evidence="3 4">CCFEE 5887</strain>
    </source>
</reference>
<evidence type="ECO:0000256" key="1">
    <source>
        <dbReference type="SAM" id="MobiDB-lite"/>
    </source>
</evidence>
<dbReference type="PANTHER" id="PTHR28208">
    <property type="entry name" value="PHOSPHATIDATE PHOSPHATASE APP1"/>
    <property type="match status" value="1"/>
</dbReference>
<feature type="compositionally biased region" description="Basic and acidic residues" evidence="1">
    <location>
        <begin position="318"/>
        <end position="331"/>
    </location>
</feature>
<keyword evidence="4" id="KW-1185">Reference proteome</keyword>
<feature type="compositionally biased region" description="Low complexity" evidence="1">
    <location>
        <begin position="744"/>
        <end position="753"/>
    </location>
</feature>
<evidence type="ECO:0000259" key="2">
    <source>
        <dbReference type="Pfam" id="PF09949"/>
    </source>
</evidence>
<feature type="region of interest" description="Disordered" evidence="1">
    <location>
        <begin position="219"/>
        <end position="248"/>
    </location>
</feature>
<name>A0AAV9PWU9_9PEZI</name>
<feature type="compositionally biased region" description="Basic and acidic residues" evidence="1">
    <location>
        <begin position="728"/>
        <end position="741"/>
    </location>
</feature>
<feature type="domain" description="Phosphatidate phosphatase APP1 catalytic" evidence="2">
    <location>
        <begin position="499"/>
        <end position="648"/>
    </location>
</feature>
<feature type="compositionally biased region" description="Low complexity" evidence="1">
    <location>
        <begin position="816"/>
        <end position="834"/>
    </location>
</feature>
<dbReference type="GO" id="GO:0030479">
    <property type="term" value="C:actin cortical patch"/>
    <property type="evidence" value="ECO:0007669"/>
    <property type="project" value="TreeGrafter"/>
</dbReference>
<dbReference type="AlphaFoldDB" id="A0AAV9PWU9"/>